<sequence>MVVVAVAGGTGNIGRTIVEAIQATGKHEIKILSRKADPALEAELGAPIIAVNYDDVEGLAKILDDNNIHTVVSGLAMHLPGGGAPAEINLIRAADLSKTTRRMISSEWGTEITEAQRGDIPSVAHKLDAKYELEKTKDLEYTRFHNGYFMDYWGLPKVKSHMARTALVFWIDMANNAAALPGTGETPNIFTHTTDIAKFVAASLDLPKWKPDTYVKGDRLTWNQFLRHAEEAKGTKFDVVYDSPEKLKAGEISELPAQVQLYQFFPKKLLQGMCAAFGLWFDKGLADLHPEKFINEDFPDIKPMTVKEMLDKAWKE</sequence>
<evidence type="ECO:0000313" key="5">
    <source>
        <dbReference type="EMBL" id="KAK1750079.1"/>
    </source>
</evidence>
<organism evidence="5 6">
    <name type="scientific">Echria macrotheca</name>
    <dbReference type="NCBI Taxonomy" id="438768"/>
    <lineage>
        <taxon>Eukaryota</taxon>
        <taxon>Fungi</taxon>
        <taxon>Dikarya</taxon>
        <taxon>Ascomycota</taxon>
        <taxon>Pezizomycotina</taxon>
        <taxon>Sordariomycetes</taxon>
        <taxon>Sordariomycetidae</taxon>
        <taxon>Sordariales</taxon>
        <taxon>Schizotheciaceae</taxon>
        <taxon>Echria</taxon>
    </lineage>
</organism>
<dbReference type="Pfam" id="PF05368">
    <property type="entry name" value="NmrA"/>
    <property type="match status" value="1"/>
</dbReference>
<dbReference type="Gene3D" id="3.90.25.10">
    <property type="entry name" value="UDP-galactose 4-epimerase, domain 1"/>
    <property type="match status" value="1"/>
</dbReference>
<dbReference type="Proteomes" id="UP001239445">
    <property type="component" value="Unassembled WGS sequence"/>
</dbReference>
<name>A0AAJ0B3E9_9PEZI</name>
<dbReference type="InterPro" id="IPR036291">
    <property type="entry name" value="NAD(P)-bd_dom_sf"/>
</dbReference>
<evidence type="ECO:0000313" key="6">
    <source>
        <dbReference type="Proteomes" id="UP001239445"/>
    </source>
</evidence>
<dbReference type="PANTHER" id="PTHR47706">
    <property type="entry name" value="NMRA-LIKE FAMILY PROTEIN"/>
    <property type="match status" value="1"/>
</dbReference>
<accession>A0AAJ0B3E9</accession>
<evidence type="ECO:0000256" key="3">
    <source>
        <dbReference type="ARBA" id="ARBA00023002"/>
    </source>
</evidence>
<comment type="caution">
    <text evidence="5">The sequence shown here is derived from an EMBL/GenBank/DDBJ whole genome shotgun (WGS) entry which is preliminary data.</text>
</comment>
<dbReference type="InterPro" id="IPR008030">
    <property type="entry name" value="NmrA-like"/>
</dbReference>
<feature type="domain" description="NmrA-like" evidence="4">
    <location>
        <begin position="4"/>
        <end position="255"/>
    </location>
</feature>
<dbReference type="Gene3D" id="3.40.50.720">
    <property type="entry name" value="NAD(P)-binding Rossmann-like Domain"/>
    <property type="match status" value="1"/>
</dbReference>
<evidence type="ECO:0000256" key="1">
    <source>
        <dbReference type="ARBA" id="ARBA00005725"/>
    </source>
</evidence>
<gene>
    <name evidence="5" type="ORF">QBC47DRAFT_394567</name>
</gene>
<dbReference type="AlphaFoldDB" id="A0AAJ0B3E9"/>
<keyword evidence="2" id="KW-0521">NADP</keyword>
<reference evidence="5" key="1">
    <citation type="submission" date="2023-06" db="EMBL/GenBank/DDBJ databases">
        <title>Genome-scale phylogeny and comparative genomics of the fungal order Sordariales.</title>
        <authorList>
            <consortium name="Lawrence Berkeley National Laboratory"/>
            <person name="Hensen N."/>
            <person name="Bonometti L."/>
            <person name="Westerberg I."/>
            <person name="Brannstrom I.O."/>
            <person name="Guillou S."/>
            <person name="Cros-Aarteil S."/>
            <person name="Calhoun S."/>
            <person name="Haridas S."/>
            <person name="Kuo A."/>
            <person name="Mondo S."/>
            <person name="Pangilinan J."/>
            <person name="Riley R."/>
            <person name="Labutti K."/>
            <person name="Andreopoulos B."/>
            <person name="Lipzen A."/>
            <person name="Chen C."/>
            <person name="Yanf M."/>
            <person name="Daum C."/>
            <person name="Ng V."/>
            <person name="Clum A."/>
            <person name="Steindorff A."/>
            <person name="Ohm R."/>
            <person name="Martin F."/>
            <person name="Silar P."/>
            <person name="Natvig D."/>
            <person name="Lalanne C."/>
            <person name="Gautier V."/>
            <person name="Ament-Velasquez S.L."/>
            <person name="Kruys A."/>
            <person name="Hutchinson M.I."/>
            <person name="Powell A.J."/>
            <person name="Barry K."/>
            <person name="Miller A.N."/>
            <person name="Grigoriev I.V."/>
            <person name="Debuchy R."/>
            <person name="Gladieux P."/>
            <person name="Thoren M.H."/>
            <person name="Johannesson H."/>
        </authorList>
    </citation>
    <scope>NUCLEOTIDE SEQUENCE</scope>
    <source>
        <strain evidence="5">PSN4</strain>
    </source>
</reference>
<proteinExistence type="inferred from homology"/>
<evidence type="ECO:0000256" key="2">
    <source>
        <dbReference type="ARBA" id="ARBA00022857"/>
    </source>
</evidence>
<dbReference type="PANTHER" id="PTHR47706:SF4">
    <property type="entry name" value="NMRA-LIKE DOMAIN-CONTAINING PROTEIN"/>
    <property type="match status" value="1"/>
</dbReference>
<dbReference type="GO" id="GO:0016491">
    <property type="term" value="F:oxidoreductase activity"/>
    <property type="evidence" value="ECO:0007669"/>
    <property type="project" value="UniProtKB-KW"/>
</dbReference>
<dbReference type="InterPro" id="IPR051609">
    <property type="entry name" value="NmrA/Isoflavone_reductase-like"/>
</dbReference>
<dbReference type="EMBL" id="MU839849">
    <property type="protein sequence ID" value="KAK1750079.1"/>
    <property type="molecule type" value="Genomic_DNA"/>
</dbReference>
<protein>
    <recommendedName>
        <fullName evidence="4">NmrA-like domain-containing protein</fullName>
    </recommendedName>
</protein>
<evidence type="ECO:0000259" key="4">
    <source>
        <dbReference type="Pfam" id="PF05368"/>
    </source>
</evidence>
<comment type="similarity">
    <text evidence="1">Belongs to the NmrA-type oxidoreductase family. Isoflavone reductase subfamily.</text>
</comment>
<keyword evidence="6" id="KW-1185">Reference proteome</keyword>
<keyword evidence="3" id="KW-0560">Oxidoreductase</keyword>
<dbReference type="SUPFAM" id="SSF51735">
    <property type="entry name" value="NAD(P)-binding Rossmann-fold domains"/>
    <property type="match status" value="1"/>
</dbReference>